<evidence type="ECO:0000313" key="3">
    <source>
        <dbReference type="Proteomes" id="UP001162483"/>
    </source>
</evidence>
<dbReference type="EMBL" id="CATNWA010017782">
    <property type="protein sequence ID" value="CAI9603073.1"/>
    <property type="molecule type" value="Genomic_DNA"/>
</dbReference>
<feature type="non-terminal residue" evidence="2">
    <location>
        <position position="111"/>
    </location>
</feature>
<accession>A0ABN9G151</accession>
<feature type="non-terminal residue" evidence="2">
    <location>
        <position position="1"/>
    </location>
</feature>
<proteinExistence type="predicted"/>
<comment type="caution">
    <text evidence="2">The sequence shown here is derived from an EMBL/GenBank/DDBJ whole genome shotgun (WGS) entry which is preliminary data.</text>
</comment>
<reference evidence="2" key="1">
    <citation type="submission" date="2023-05" db="EMBL/GenBank/DDBJ databases">
        <authorList>
            <person name="Stuckert A."/>
        </authorList>
    </citation>
    <scope>NUCLEOTIDE SEQUENCE</scope>
</reference>
<name>A0ABN9G151_9NEOB</name>
<evidence type="ECO:0000256" key="1">
    <source>
        <dbReference type="SAM" id="MobiDB-lite"/>
    </source>
</evidence>
<feature type="region of interest" description="Disordered" evidence="1">
    <location>
        <begin position="67"/>
        <end position="111"/>
    </location>
</feature>
<protein>
    <submittedName>
        <fullName evidence="2">Uncharacterized protein</fullName>
    </submittedName>
</protein>
<sequence length="111" mass="12233">GPQNCYLGPQNCYSHRHRIVTQGHRICYSGTQNRYLAASSSSGNFFRIIRRRRVAAWQRAKQSELLPRDRQQLQGRTALSVEPKATRSRAPAPLQPTTTASSGAGVHGGSS</sequence>
<keyword evidence="3" id="KW-1185">Reference proteome</keyword>
<evidence type="ECO:0000313" key="2">
    <source>
        <dbReference type="EMBL" id="CAI9603073.1"/>
    </source>
</evidence>
<organism evidence="2 3">
    <name type="scientific">Staurois parvus</name>
    <dbReference type="NCBI Taxonomy" id="386267"/>
    <lineage>
        <taxon>Eukaryota</taxon>
        <taxon>Metazoa</taxon>
        <taxon>Chordata</taxon>
        <taxon>Craniata</taxon>
        <taxon>Vertebrata</taxon>
        <taxon>Euteleostomi</taxon>
        <taxon>Amphibia</taxon>
        <taxon>Batrachia</taxon>
        <taxon>Anura</taxon>
        <taxon>Neobatrachia</taxon>
        <taxon>Ranoidea</taxon>
        <taxon>Ranidae</taxon>
        <taxon>Staurois</taxon>
    </lineage>
</organism>
<dbReference type="Proteomes" id="UP001162483">
    <property type="component" value="Unassembled WGS sequence"/>
</dbReference>
<gene>
    <name evidence="2" type="ORF">SPARVUS_LOCUS13255910</name>
</gene>